<dbReference type="AlphaFoldDB" id="A0A412TNX4"/>
<organism evidence="1 4">
    <name type="scientific">Odoribacter splanchnicus</name>
    <dbReference type="NCBI Taxonomy" id="28118"/>
    <lineage>
        <taxon>Bacteria</taxon>
        <taxon>Pseudomonadati</taxon>
        <taxon>Bacteroidota</taxon>
        <taxon>Bacteroidia</taxon>
        <taxon>Bacteroidales</taxon>
        <taxon>Odoribacteraceae</taxon>
        <taxon>Odoribacter</taxon>
    </lineage>
</organism>
<dbReference type="EMBL" id="QRYW01000063">
    <property type="protein sequence ID" value="RGV17951.1"/>
    <property type="molecule type" value="Genomic_DNA"/>
</dbReference>
<sequence>MGTARSNLLNQLKGSFGNVILYEVNGQLRIRSKTGRYRKSKSSKQKAQKNRFKGAASFYHKLEMPMYMTWSDATHGQNISGYNLFIKENIHSFTETGEITEFSGLKICYGPLYIPDYFGMQYTTPDLIRLEWNPGYKNQGFDDDLLQIAIYDKTRVDDGEIYWLEGFETIRATGAYTFTLPAERGKEIHLFAFFKNKYRNIFSESRFLGTVAKET</sequence>
<dbReference type="Proteomes" id="UP000283426">
    <property type="component" value="Unassembled WGS sequence"/>
</dbReference>
<gene>
    <name evidence="2" type="ORF">DWW24_20460</name>
    <name evidence="1" type="ORF">DWW57_12045</name>
</gene>
<dbReference type="RefSeq" id="WP_013613152.1">
    <property type="nucleotide sequence ID" value="NZ_JADNGC010000018.1"/>
</dbReference>
<comment type="caution">
    <text evidence="1">The sequence shown here is derived from an EMBL/GenBank/DDBJ whole genome shotgun (WGS) entry which is preliminary data.</text>
</comment>
<accession>A0A412TNX4</accession>
<reference evidence="3 4" key="1">
    <citation type="submission" date="2018-08" db="EMBL/GenBank/DDBJ databases">
        <title>A genome reference for cultivated species of the human gut microbiota.</title>
        <authorList>
            <person name="Zou Y."/>
            <person name="Xue W."/>
            <person name="Luo G."/>
        </authorList>
    </citation>
    <scope>NUCLEOTIDE SEQUENCE [LARGE SCALE GENOMIC DNA]</scope>
    <source>
        <strain evidence="2 3">AF14-6AC</strain>
        <strain evidence="1 4">AF16-14</strain>
    </source>
</reference>
<dbReference type="Proteomes" id="UP000284243">
    <property type="component" value="Unassembled WGS sequence"/>
</dbReference>
<dbReference type="EMBL" id="QRYC01000017">
    <property type="protein sequence ID" value="RGU55456.1"/>
    <property type="molecule type" value="Genomic_DNA"/>
</dbReference>
<proteinExistence type="predicted"/>
<evidence type="ECO:0000313" key="4">
    <source>
        <dbReference type="Proteomes" id="UP000284243"/>
    </source>
</evidence>
<evidence type="ECO:0000313" key="2">
    <source>
        <dbReference type="EMBL" id="RGV17951.1"/>
    </source>
</evidence>
<evidence type="ECO:0000313" key="1">
    <source>
        <dbReference type="EMBL" id="RGU55456.1"/>
    </source>
</evidence>
<protein>
    <submittedName>
        <fullName evidence="1">Uncharacterized protein</fullName>
    </submittedName>
</protein>
<name>A0A412TNX4_9BACT</name>
<evidence type="ECO:0000313" key="3">
    <source>
        <dbReference type="Proteomes" id="UP000283426"/>
    </source>
</evidence>
<dbReference type="GeneID" id="61276212"/>